<dbReference type="SUPFAM" id="SSF48371">
    <property type="entry name" value="ARM repeat"/>
    <property type="match status" value="1"/>
</dbReference>
<feature type="transmembrane region" description="Helical" evidence="4">
    <location>
        <begin position="286"/>
        <end position="307"/>
    </location>
</feature>
<dbReference type="GO" id="GO:0005739">
    <property type="term" value="C:mitochondrion"/>
    <property type="evidence" value="ECO:0007669"/>
    <property type="project" value="TreeGrafter"/>
</dbReference>
<evidence type="ECO:0000313" key="6">
    <source>
        <dbReference type="WBParaSite" id="Hba_14235"/>
    </source>
</evidence>
<dbReference type="CDD" id="cd03197">
    <property type="entry name" value="GST_C_mPGES2"/>
    <property type="match status" value="1"/>
</dbReference>
<evidence type="ECO:0000256" key="1">
    <source>
        <dbReference type="ARBA" id="ARBA00022737"/>
    </source>
</evidence>
<dbReference type="Gene3D" id="1.20.1050.10">
    <property type="match status" value="1"/>
</dbReference>
<dbReference type="SUPFAM" id="SSF47616">
    <property type="entry name" value="GST C-terminal domain-like"/>
    <property type="match status" value="1"/>
</dbReference>
<dbReference type="PANTHER" id="PTHR12782:SF5">
    <property type="entry name" value="PROSTAGLANDIN E SYNTHASE 2"/>
    <property type="match status" value="1"/>
</dbReference>
<feature type="transmembrane region" description="Helical" evidence="4">
    <location>
        <begin position="246"/>
        <end position="265"/>
    </location>
</feature>
<dbReference type="InterPro" id="IPR011989">
    <property type="entry name" value="ARM-like"/>
</dbReference>
<feature type="compositionally biased region" description="Polar residues" evidence="3">
    <location>
        <begin position="1"/>
        <end position="20"/>
    </location>
</feature>
<dbReference type="Pfam" id="PF00806">
    <property type="entry name" value="PUF"/>
    <property type="match status" value="1"/>
</dbReference>
<dbReference type="PROSITE" id="PS50302">
    <property type="entry name" value="PUM"/>
    <property type="match status" value="1"/>
</dbReference>
<reference evidence="6" key="1">
    <citation type="submission" date="2016-11" db="UniProtKB">
        <authorList>
            <consortium name="WormBaseParasite"/>
        </authorList>
    </citation>
    <scope>IDENTIFICATION</scope>
</reference>
<evidence type="ECO:0000256" key="2">
    <source>
        <dbReference type="PROSITE-ProRule" id="PRU00317"/>
    </source>
</evidence>
<dbReference type="InterPro" id="IPR016024">
    <property type="entry name" value="ARM-type_fold"/>
</dbReference>
<evidence type="ECO:0000313" key="5">
    <source>
        <dbReference type="Proteomes" id="UP000095283"/>
    </source>
</evidence>
<dbReference type="GO" id="GO:0003723">
    <property type="term" value="F:RNA binding"/>
    <property type="evidence" value="ECO:0007669"/>
    <property type="project" value="InterPro"/>
</dbReference>
<name>A0A1I7X9X1_HETBA</name>
<dbReference type="InterPro" id="IPR001313">
    <property type="entry name" value="Pumilio_RNA-bd_rpt"/>
</dbReference>
<dbReference type="PANTHER" id="PTHR12782">
    <property type="entry name" value="MICROSOMAL PROSTAGLANDIN E SYNTHASE-2"/>
    <property type="match status" value="1"/>
</dbReference>
<keyword evidence="1" id="KW-0677">Repeat</keyword>
<feature type="transmembrane region" description="Helical" evidence="4">
    <location>
        <begin position="452"/>
        <end position="469"/>
    </location>
</feature>
<proteinExistence type="predicted"/>
<keyword evidence="5" id="KW-1185">Reference proteome</keyword>
<feature type="region of interest" description="Disordered" evidence="3">
    <location>
        <begin position="1"/>
        <end position="51"/>
    </location>
</feature>
<sequence>MAMAEQQWTSGYNSSGWNGTRSDHSVSKPIMVGAVSGNNNSQATSPRSESLGPGVLQMVVENVLSGSPASVNTTKFVRYSIDIIDERRADTNVGVPVPYAVPIQYNQGATDSQVQVGTPDFQVLFKFIHILGLSTENIQQVFFYRMSRDPAPAPPPLYSSSPPYGFNNQLMGLANNLGGLTLGGPGGPTPSTPTRGEQSFSGPGSSAFPGLQQHPQFMYMPYNQQTPSTAASLGSSPNFFGYQIEVIYWMIFEITVALIYNWGILDHTLSNSHKTNMDQGIKIMSYETIICCYLFMIFLFSPAPPLLLMMKDQFANYVVQKMLDVADSAHRRKMMMAIKPHIPALRKYNYGKHIITKLEKYFQKQNGDVFLVWSSLCKLLKTYSELLYFNLLIKTYFGEEREWREWIDEYFIHLISPNVYRTWGEAIESFKWFEQVICFDDHVGDWQRLFPFWERILAVYIGAVAMFLLSKMLKWRHKIDDERKAMHAACEEWMDAIGPNRLFMGGDSPNLADISLYGAMNSFVGCSAFKEVIAEGRIVEWHNRMKKAVERHEGRALLEQRV</sequence>
<dbReference type="InterPro" id="IPR034335">
    <property type="entry name" value="PGES2_C"/>
</dbReference>
<dbReference type="GO" id="GO:0050220">
    <property type="term" value="F:prostaglandin-E synthase activity"/>
    <property type="evidence" value="ECO:0007669"/>
    <property type="project" value="TreeGrafter"/>
</dbReference>
<protein>
    <submittedName>
        <fullName evidence="6">Anoctamin</fullName>
    </submittedName>
</protein>
<keyword evidence="4" id="KW-0472">Membrane</keyword>
<dbReference type="Proteomes" id="UP000095283">
    <property type="component" value="Unplaced"/>
</dbReference>
<dbReference type="AlphaFoldDB" id="A0A1I7X9X1"/>
<organism evidence="5 6">
    <name type="scientific">Heterorhabditis bacteriophora</name>
    <name type="common">Entomopathogenic nematode worm</name>
    <dbReference type="NCBI Taxonomy" id="37862"/>
    <lineage>
        <taxon>Eukaryota</taxon>
        <taxon>Metazoa</taxon>
        <taxon>Ecdysozoa</taxon>
        <taxon>Nematoda</taxon>
        <taxon>Chromadorea</taxon>
        <taxon>Rhabditida</taxon>
        <taxon>Rhabditina</taxon>
        <taxon>Rhabditomorpha</taxon>
        <taxon>Strongyloidea</taxon>
        <taxon>Heterorhabditidae</taxon>
        <taxon>Heterorhabditis</taxon>
    </lineage>
</organism>
<feature type="compositionally biased region" description="Polar residues" evidence="3">
    <location>
        <begin position="36"/>
        <end position="48"/>
    </location>
</feature>
<dbReference type="SMART" id="SM00025">
    <property type="entry name" value="Pumilio"/>
    <property type="match status" value="1"/>
</dbReference>
<dbReference type="WBParaSite" id="Hba_14235">
    <property type="protein sequence ID" value="Hba_14235"/>
    <property type="gene ID" value="Hba_14235"/>
</dbReference>
<keyword evidence="4" id="KW-1133">Transmembrane helix</keyword>
<accession>A0A1I7X9X1</accession>
<dbReference type="Gene3D" id="1.25.10.10">
    <property type="entry name" value="Leucine-rich Repeat Variant"/>
    <property type="match status" value="1"/>
</dbReference>
<feature type="compositionally biased region" description="Low complexity" evidence="3">
    <location>
        <begin position="192"/>
        <end position="205"/>
    </location>
</feature>
<evidence type="ECO:0000256" key="3">
    <source>
        <dbReference type="SAM" id="MobiDB-lite"/>
    </source>
</evidence>
<keyword evidence="4" id="KW-0812">Transmembrane</keyword>
<dbReference type="InterPro" id="IPR036282">
    <property type="entry name" value="Glutathione-S-Trfase_C_sf"/>
</dbReference>
<evidence type="ECO:0000256" key="4">
    <source>
        <dbReference type="SAM" id="Phobius"/>
    </source>
</evidence>
<feature type="region of interest" description="Disordered" evidence="3">
    <location>
        <begin position="181"/>
        <end position="205"/>
    </location>
</feature>
<feature type="repeat" description="Pumilio" evidence="2">
    <location>
        <begin position="301"/>
        <end position="337"/>
    </location>
</feature>